<evidence type="ECO:0000259" key="1">
    <source>
        <dbReference type="Pfam" id="PF03797"/>
    </source>
</evidence>
<dbReference type="EMBL" id="JAAGYU010002756">
    <property type="protein sequence ID" value="NEL81591.1"/>
    <property type="molecule type" value="Genomic_DNA"/>
</dbReference>
<comment type="caution">
    <text evidence="2">The sequence shown here is derived from an EMBL/GenBank/DDBJ whole genome shotgun (WGS) entry which is preliminary data.</text>
</comment>
<dbReference type="GO" id="GO:0019867">
    <property type="term" value="C:outer membrane"/>
    <property type="evidence" value="ECO:0007669"/>
    <property type="project" value="InterPro"/>
</dbReference>
<protein>
    <submittedName>
        <fullName evidence="2">Autotransporter domain-containing protein</fullName>
    </submittedName>
</protein>
<feature type="domain" description="Autotransporter" evidence="1">
    <location>
        <begin position="1"/>
        <end position="78"/>
    </location>
</feature>
<dbReference type="InterPro" id="IPR005546">
    <property type="entry name" value="Autotransporte_beta"/>
</dbReference>
<dbReference type="Gene3D" id="2.40.128.130">
    <property type="entry name" value="Autotransporter beta-domain"/>
    <property type="match status" value="1"/>
</dbReference>
<reference evidence="2 3" key="1">
    <citation type="submission" date="2019-11" db="EMBL/GenBank/DDBJ databases">
        <title>Genome-resolved metagenomics to study the prevalence of co-infection and intraspecific heterogeneity among plant pathogen metapopulations.</title>
        <authorList>
            <person name="Newberry E."/>
            <person name="Bhandari R."/>
            <person name="Kemble J."/>
            <person name="Sikora E."/>
            <person name="Potnis N."/>
        </authorList>
    </citation>
    <scope>NUCLEOTIDE SEQUENCE [LARGE SCALE GENOMIC DNA]</scope>
    <source>
        <strain evidence="2">Xp_Tom_Tuscaloosa_18b</strain>
    </source>
</reference>
<dbReference type="NCBIfam" id="TIGR01414">
    <property type="entry name" value="autotrans_barl"/>
    <property type="match status" value="1"/>
</dbReference>
<dbReference type="SUPFAM" id="SSF103515">
    <property type="entry name" value="Autotransporter"/>
    <property type="match status" value="1"/>
</dbReference>
<dbReference type="InterPro" id="IPR006315">
    <property type="entry name" value="OM_autotransptr_brl_dom"/>
</dbReference>
<evidence type="ECO:0000313" key="2">
    <source>
        <dbReference type="EMBL" id="NEL81591.1"/>
    </source>
</evidence>
<feature type="non-terminal residue" evidence="2">
    <location>
        <position position="1"/>
    </location>
</feature>
<evidence type="ECO:0000313" key="3">
    <source>
        <dbReference type="Proteomes" id="UP000471082"/>
    </source>
</evidence>
<name>A0A7X5SD53_XANPE</name>
<gene>
    <name evidence="2" type="ORF">G3W61_35585</name>
</gene>
<dbReference type="InterPro" id="IPR036709">
    <property type="entry name" value="Autotransporte_beta_dom_sf"/>
</dbReference>
<dbReference type="Pfam" id="PF03797">
    <property type="entry name" value="Autotransporter"/>
    <property type="match status" value="1"/>
</dbReference>
<organism evidence="2 3">
    <name type="scientific">Xanthomonas perforans</name>
    <dbReference type="NCBI Taxonomy" id="442694"/>
    <lineage>
        <taxon>Bacteria</taxon>
        <taxon>Pseudomonadati</taxon>
        <taxon>Pseudomonadota</taxon>
        <taxon>Gammaproteobacteria</taxon>
        <taxon>Lysobacterales</taxon>
        <taxon>Lysobacteraceae</taxon>
        <taxon>Xanthomonas</taxon>
    </lineage>
</organism>
<sequence>GYTESNESSTALGYADQDIDSMVGRIGFQVRLDGAMVKPYLQATYDHEFKDGTEASAWLQSMPDVGMYTVPGQNFDRN</sequence>
<feature type="non-terminal residue" evidence="2">
    <location>
        <position position="78"/>
    </location>
</feature>
<proteinExistence type="predicted"/>
<dbReference type="Proteomes" id="UP000471082">
    <property type="component" value="Unassembled WGS sequence"/>
</dbReference>
<accession>A0A7X5SD53</accession>
<dbReference type="AlphaFoldDB" id="A0A7X5SD53"/>